<feature type="domain" description="SnoaL-like" evidence="1">
    <location>
        <begin position="22"/>
        <end position="120"/>
    </location>
</feature>
<gene>
    <name evidence="2" type="ORF">C7I55_21740</name>
</gene>
<sequence length="134" mass="14864">MSPVALLAALLTLPQSPETTTRAFFAAFNVRDLARMESLYASDAVLTSSDFCGPRGRQDVKRTYRALFEAHPDVQDIVDVMVAQGDRVAIKFDAVSKTGPRPMRLSLMTFLRFRDGLIVEDHTLFDTGGRPCEP</sequence>
<evidence type="ECO:0000313" key="3">
    <source>
        <dbReference type="Proteomes" id="UP000241167"/>
    </source>
</evidence>
<accession>A0A2P7QI96</accession>
<name>A0A2P7QI96_9SPHN</name>
<dbReference type="Proteomes" id="UP000241167">
    <property type="component" value="Unassembled WGS sequence"/>
</dbReference>
<dbReference type="RefSeq" id="WP_106515128.1">
    <property type="nucleotide sequence ID" value="NZ_PXYI01000008.1"/>
</dbReference>
<dbReference type="AlphaFoldDB" id="A0A2P7QI96"/>
<evidence type="ECO:0000313" key="2">
    <source>
        <dbReference type="EMBL" id="PSJ37685.1"/>
    </source>
</evidence>
<reference evidence="2 3" key="1">
    <citation type="submission" date="2018-03" db="EMBL/GenBank/DDBJ databases">
        <title>The draft genome of Sphingosinicella sp. GL-C-18.</title>
        <authorList>
            <person name="Liu L."/>
            <person name="Li L."/>
            <person name="Liang L."/>
            <person name="Zhang X."/>
            <person name="Wang T."/>
        </authorList>
    </citation>
    <scope>NUCLEOTIDE SEQUENCE [LARGE SCALE GENOMIC DNA]</scope>
    <source>
        <strain evidence="2 3">GL-C-18</strain>
    </source>
</reference>
<proteinExistence type="predicted"/>
<dbReference type="InterPro" id="IPR037401">
    <property type="entry name" value="SnoaL-like"/>
</dbReference>
<dbReference type="Pfam" id="PF12680">
    <property type="entry name" value="SnoaL_2"/>
    <property type="match status" value="1"/>
</dbReference>
<protein>
    <recommendedName>
        <fullName evidence="1">SnoaL-like domain-containing protein</fullName>
    </recommendedName>
</protein>
<comment type="caution">
    <text evidence="2">The sequence shown here is derived from an EMBL/GenBank/DDBJ whole genome shotgun (WGS) entry which is preliminary data.</text>
</comment>
<keyword evidence="3" id="KW-1185">Reference proteome</keyword>
<dbReference type="EMBL" id="PXYI01000008">
    <property type="protein sequence ID" value="PSJ37685.1"/>
    <property type="molecule type" value="Genomic_DNA"/>
</dbReference>
<dbReference type="Gene3D" id="3.10.450.50">
    <property type="match status" value="1"/>
</dbReference>
<evidence type="ECO:0000259" key="1">
    <source>
        <dbReference type="Pfam" id="PF12680"/>
    </source>
</evidence>
<dbReference type="InterPro" id="IPR032710">
    <property type="entry name" value="NTF2-like_dom_sf"/>
</dbReference>
<dbReference type="OrthoDB" id="9800684at2"/>
<organism evidence="2 3">
    <name type="scientific">Allosphingosinicella deserti</name>
    <dbReference type="NCBI Taxonomy" id="2116704"/>
    <lineage>
        <taxon>Bacteria</taxon>
        <taxon>Pseudomonadati</taxon>
        <taxon>Pseudomonadota</taxon>
        <taxon>Alphaproteobacteria</taxon>
        <taxon>Sphingomonadales</taxon>
        <taxon>Sphingomonadaceae</taxon>
        <taxon>Allosphingosinicella</taxon>
    </lineage>
</organism>
<dbReference type="SUPFAM" id="SSF54427">
    <property type="entry name" value="NTF2-like"/>
    <property type="match status" value="1"/>
</dbReference>